<keyword evidence="2" id="KW-1185">Reference proteome</keyword>
<accession>A0AAV4M105</accession>
<sequence length="134" mass="14674">MKPKTRNKLTDTPENIKEAIDWILRVAGRDRKAAAYSIASLSSEVFTLLDGVFGDSTKEQRVLGLEAIAKLYGWLQGTGSGSHDGIKKLIDGLFSGVAKFIGYEKVKTKGVDWGGIVKRTYSSAYDKEATLEKT</sequence>
<dbReference type="RefSeq" id="XP_067717646.1">
    <property type="nucleotide sequence ID" value="XM_067861545.1"/>
</dbReference>
<dbReference type="EMBL" id="BPLF01000005">
    <property type="protein sequence ID" value="GIX65577.1"/>
    <property type="molecule type" value="Genomic_DNA"/>
</dbReference>
<dbReference type="GeneID" id="94197058"/>
<protein>
    <submittedName>
        <fullName evidence="1">Variant erythrocyte surface antigen-1, alpha subunit</fullName>
    </submittedName>
</protein>
<dbReference type="AlphaFoldDB" id="A0AAV4M105"/>
<evidence type="ECO:0000313" key="1">
    <source>
        <dbReference type="EMBL" id="GIX65577.1"/>
    </source>
</evidence>
<name>A0AAV4M105_BABCB</name>
<evidence type="ECO:0000313" key="2">
    <source>
        <dbReference type="Proteomes" id="UP001497744"/>
    </source>
</evidence>
<reference evidence="1 2" key="1">
    <citation type="submission" date="2021-06" db="EMBL/GenBank/DDBJ databases">
        <title>Genome sequence of Babesia caballi.</title>
        <authorList>
            <person name="Yamagishi J."/>
            <person name="Kidaka T."/>
            <person name="Ochi A."/>
        </authorList>
    </citation>
    <scope>NUCLEOTIDE SEQUENCE [LARGE SCALE GENOMIC DNA]</scope>
    <source>
        <strain evidence="1">USDA-D6B2</strain>
    </source>
</reference>
<proteinExistence type="predicted"/>
<dbReference type="Proteomes" id="UP001497744">
    <property type="component" value="Unassembled WGS sequence"/>
</dbReference>
<comment type="caution">
    <text evidence="1">The sequence shown here is derived from an EMBL/GenBank/DDBJ whole genome shotgun (WGS) entry which is preliminary data.</text>
</comment>
<gene>
    <name evidence="1" type="ORF">BcabD6B2_50120</name>
</gene>
<organism evidence="1 2">
    <name type="scientific">Babesia caballi</name>
    <dbReference type="NCBI Taxonomy" id="5871"/>
    <lineage>
        <taxon>Eukaryota</taxon>
        <taxon>Sar</taxon>
        <taxon>Alveolata</taxon>
        <taxon>Apicomplexa</taxon>
        <taxon>Aconoidasida</taxon>
        <taxon>Piroplasmida</taxon>
        <taxon>Babesiidae</taxon>
        <taxon>Babesia</taxon>
    </lineage>
</organism>